<dbReference type="Gene3D" id="3.30.420.10">
    <property type="entry name" value="Ribonuclease H-like superfamily/Ribonuclease H"/>
    <property type="match status" value="1"/>
</dbReference>
<evidence type="ECO:0000313" key="2">
    <source>
        <dbReference type="Proteomes" id="UP000265140"/>
    </source>
</evidence>
<reference evidence="1" key="3">
    <citation type="submission" date="2025-09" db="UniProtKB">
        <authorList>
            <consortium name="Ensembl"/>
        </authorList>
    </citation>
    <scope>IDENTIFICATION</scope>
</reference>
<evidence type="ECO:0008006" key="3">
    <source>
        <dbReference type="Google" id="ProtNLM"/>
    </source>
</evidence>
<reference evidence="1" key="2">
    <citation type="submission" date="2025-08" db="UniProtKB">
        <authorList>
            <consortium name="Ensembl"/>
        </authorList>
    </citation>
    <scope>IDENTIFICATION</scope>
</reference>
<keyword evidence="2" id="KW-1185">Reference proteome</keyword>
<dbReference type="GeneTree" id="ENSGT01120000277129"/>
<name>A0AAY5JWV1_ESOLU</name>
<accession>A0AAY5JWV1</accession>
<dbReference type="Proteomes" id="UP000265140">
    <property type="component" value="Chromosome 1"/>
</dbReference>
<dbReference type="InterPro" id="IPR036397">
    <property type="entry name" value="RNaseH_sf"/>
</dbReference>
<protein>
    <recommendedName>
        <fullName evidence="3">Transposase</fullName>
    </recommendedName>
</protein>
<evidence type="ECO:0000313" key="1">
    <source>
        <dbReference type="Ensembl" id="ENSELUP00000080974.1"/>
    </source>
</evidence>
<sequence length="88" mass="10314">QHILLKCLPGTARRELYLITTLKYDVGSSMLWDCFFFPIGLVQLVRIHGIMDSIKYLQILNQNLTASTRKLKQDHVWIFQQDNDPNHT</sequence>
<reference evidence="1 2" key="1">
    <citation type="submission" date="2020-02" db="EMBL/GenBank/DDBJ databases">
        <title>Esox lucius (northern pike) genome, fEsoLuc1, primary haplotype.</title>
        <authorList>
            <person name="Myers G."/>
            <person name="Karagic N."/>
            <person name="Meyer A."/>
            <person name="Pippel M."/>
            <person name="Reichard M."/>
            <person name="Winkler S."/>
            <person name="Tracey A."/>
            <person name="Sims Y."/>
            <person name="Howe K."/>
            <person name="Rhie A."/>
            <person name="Formenti G."/>
            <person name="Durbin R."/>
            <person name="Fedrigo O."/>
            <person name="Jarvis E.D."/>
        </authorList>
    </citation>
    <scope>NUCLEOTIDE SEQUENCE [LARGE SCALE GENOMIC DNA]</scope>
</reference>
<proteinExistence type="predicted"/>
<dbReference type="AlphaFoldDB" id="A0AAY5JWV1"/>
<dbReference type="GO" id="GO:0003676">
    <property type="term" value="F:nucleic acid binding"/>
    <property type="evidence" value="ECO:0007669"/>
    <property type="project" value="InterPro"/>
</dbReference>
<organism evidence="1 2">
    <name type="scientific">Esox lucius</name>
    <name type="common">Northern pike</name>
    <dbReference type="NCBI Taxonomy" id="8010"/>
    <lineage>
        <taxon>Eukaryota</taxon>
        <taxon>Metazoa</taxon>
        <taxon>Chordata</taxon>
        <taxon>Craniata</taxon>
        <taxon>Vertebrata</taxon>
        <taxon>Euteleostomi</taxon>
        <taxon>Actinopterygii</taxon>
        <taxon>Neopterygii</taxon>
        <taxon>Teleostei</taxon>
        <taxon>Protacanthopterygii</taxon>
        <taxon>Esociformes</taxon>
        <taxon>Esocidae</taxon>
        <taxon>Esox</taxon>
    </lineage>
</organism>
<dbReference type="Ensembl" id="ENSELUT00000111957.1">
    <property type="protein sequence ID" value="ENSELUP00000080974.1"/>
    <property type="gene ID" value="ENSELUG00000040747.1"/>
</dbReference>